<dbReference type="Gene3D" id="2.40.10.10">
    <property type="entry name" value="Trypsin-like serine proteases"/>
    <property type="match status" value="1"/>
</dbReference>
<feature type="non-terminal residue" evidence="5">
    <location>
        <position position="92"/>
    </location>
</feature>
<comment type="caution">
    <text evidence="5">The sequence shown here is derived from an EMBL/GenBank/DDBJ whole genome shotgun (WGS) entry which is preliminary data.</text>
</comment>
<feature type="non-terminal residue" evidence="5">
    <location>
        <position position="1"/>
    </location>
</feature>
<accession>A0AAV8VEA2</accession>
<dbReference type="InterPro" id="IPR009003">
    <property type="entry name" value="Peptidase_S1_PA"/>
</dbReference>
<organism evidence="5 6">
    <name type="scientific">Exocentrus adspersus</name>
    <dbReference type="NCBI Taxonomy" id="1586481"/>
    <lineage>
        <taxon>Eukaryota</taxon>
        <taxon>Metazoa</taxon>
        <taxon>Ecdysozoa</taxon>
        <taxon>Arthropoda</taxon>
        <taxon>Hexapoda</taxon>
        <taxon>Insecta</taxon>
        <taxon>Pterygota</taxon>
        <taxon>Neoptera</taxon>
        <taxon>Endopterygota</taxon>
        <taxon>Coleoptera</taxon>
        <taxon>Polyphaga</taxon>
        <taxon>Cucujiformia</taxon>
        <taxon>Chrysomeloidea</taxon>
        <taxon>Cerambycidae</taxon>
        <taxon>Lamiinae</taxon>
        <taxon>Acanthocinini</taxon>
        <taxon>Exocentrus</taxon>
    </lineage>
</organism>
<dbReference type="GO" id="GO:0006508">
    <property type="term" value="P:proteolysis"/>
    <property type="evidence" value="ECO:0007669"/>
    <property type="project" value="UniProtKB-KW"/>
</dbReference>
<gene>
    <name evidence="5" type="ORF">NQ315_003348</name>
</gene>
<sequence length="92" mass="10208">YSVVLGEHNTETDTDCSTGGLFCAEPRQISRAAKVITHPDYNPNTNGHYNDISIIHLNKGARLSSFVHPICLLTDDTQIPNNYYLSGWGKTE</sequence>
<keyword evidence="3" id="KW-0720">Serine protease</keyword>
<dbReference type="PANTHER" id="PTHR24264">
    <property type="entry name" value="TRYPSIN-RELATED"/>
    <property type="match status" value="1"/>
</dbReference>
<keyword evidence="2" id="KW-0378">Hydrolase</keyword>
<feature type="domain" description="Peptidase S1" evidence="4">
    <location>
        <begin position="27"/>
        <end position="91"/>
    </location>
</feature>
<dbReference type="SUPFAM" id="SSF50494">
    <property type="entry name" value="Trypsin-like serine proteases"/>
    <property type="match status" value="1"/>
</dbReference>
<name>A0AAV8VEA2_9CUCU</name>
<protein>
    <recommendedName>
        <fullName evidence="4">Peptidase S1 domain-containing protein</fullName>
    </recommendedName>
</protein>
<dbReference type="GO" id="GO:0005615">
    <property type="term" value="C:extracellular space"/>
    <property type="evidence" value="ECO:0007669"/>
    <property type="project" value="TreeGrafter"/>
</dbReference>
<evidence type="ECO:0000256" key="3">
    <source>
        <dbReference type="ARBA" id="ARBA00022825"/>
    </source>
</evidence>
<dbReference type="Proteomes" id="UP001159042">
    <property type="component" value="Unassembled WGS sequence"/>
</dbReference>
<dbReference type="InterPro" id="IPR043504">
    <property type="entry name" value="Peptidase_S1_PA_chymotrypsin"/>
</dbReference>
<evidence type="ECO:0000256" key="1">
    <source>
        <dbReference type="ARBA" id="ARBA00022670"/>
    </source>
</evidence>
<evidence type="ECO:0000313" key="6">
    <source>
        <dbReference type="Proteomes" id="UP001159042"/>
    </source>
</evidence>
<dbReference type="EMBL" id="JANEYG010000139">
    <property type="protein sequence ID" value="KAJ8912245.1"/>
    <property type="molecule type" value="Genomic_DNA"/>
</dbReference>
<dbReference type="Pfam" id="PF00089">
    <property type="entry name" value="Trypsin"/>
    <property type="match status" value="1"/>
</dbReference>
<reference evidence="5 6" key="1">
    <citation type="journal article" date="2023" name="Insect Mol. Biol.">
        <title>Genome sequencing provides insights into the evolution of gene families encoding plant cell wall-degrading enzymes in longhorned beetles.</title>
        <authorList>
            <person name="Shin N.R."/>
            <person name="Okamura Y."/>
            <person name="Kirsch R."/>
            <person name="Pauchet Y."/>
        </authorList>
    </citation>
    <scope>NUCLEOTIDE SEQUENCE [LARGE SCALE GENOMIC DNA]</scope>
    <source>
        <strain evidence="5">EAD_L_NR</strain>
    </source>
</reference>
<evidence type="ECO:0000313" key="5">
    <source>
        <dbReference type="EMBL" id="KAJ8912245.1"/>
    </source>
</evidence>
<dbReference type="InterPro" id="IPR050127">
    <property type="entry name" value="Serine_Proteases_S1"/>
</dbReference>
<keyword evidence="6" id="KW-1185">Reference proteome</keyword>
<proteinExistence type="predicted"/>
<keyword evidence="1" id="KW-0645">Protease</keyword>
<evidence type="ECO:0000259" key="4">
    <source>
        <dbReference type="Pfam" id="PF00089"/>
    </source>
</evidence>
<evidence type="ECO:0000256" key="2">
    <source>
        <dbReference type="ARBA" id="ARBA00022801"/>
    </source>
</evidence>
<dbReference type="AlphaFoldDB" id="A0AAV8VEA2"/>
<dbReference type="InterPro" id="IPR001254">
    <property type="entry name" value="Trypsin_dom"/>
</dbReference>
<dbReference type="PANTHER" id="PTHR24264:SF54">
    <property type="entry name" value="PEPTIDASE S1 DOMAIN-CONTAINING PROTEIN"/>
    <property type="match status" value="1"/>
</dbReference>
<dbReference type="GO" id="GO:0004252">
    <property type="term" value="F:serine-type endopeptidase activity"/>
    <property type="evidence" value="ECO:0007669"/>
    <property type="project" value="InterPro"/>
</dbReference>